<keyword evidence="2" id="KW-1185">Reference proteome</keyword>
<name>A0A418M4C0_9BACT</name>
<reference evidence="1 2" key="1">
    <citation type="submission" date="2018-08" db="EMBL/GenBank/DDBJ databases">
        <title>Fibrisoma montanum sp. nov., isolated from Danxia mountain soil.</title>
        <authorList>
            <person name="Huang Y."/>
        </authorList>
    </citation>
    <scope>NUCLEOTIDE SEQUENCE [LARGE SCALE GENOMIC DNA]</scope>
    <source>
        <strain evidence="1 2">HYT19</strain>
    </source>
</reference>
<protein>
    <submittedName>
        <fullName evidence="1">Uncharacterized protein</fullName>
    </submittedName>
</protein>
<gene>
    <name evidence="1" type="ORF">DYU11_21175</name>
</gene>
<proteinExistence type="predicted"/>
<comment type="caution">
    <text evidence="1">The sequence shown here is derived from an EMBL/GenBank/DDBJ whole genome shotgun (WGS) entry which is preliminary data.</text>
</comment>
<organism evidence="1 2">
    <name type="scientific">Fibrisoma montanum</name>
    <dbReference type="NCBI Taxonomy" id="2305895"/>
    <lineage>
        <taxon>Bacteria</taxon>
        <taxon>Pseudomonadati</taxon>
        <taxon>Bacteroidota</taxon>
        <taxon>Cytophagia</taxon>
        <taxon>Cytophagales</taxon>
        <taxon>Spirosomataceae</taxon>
        <taxon>Fibrisoma</taxon>
    </lineage>
</organism>
<dbReference type="Proteomes" id="UP000283523">
    <property type="component" value="Unassembled WGS sequence"/>
</dbReference>
<evidence type="ECO:0000313" key="1">
    <source>
        <dbReference type="EMBL" id="RIV20559.1"/>
    </source>
</evidence>
<accession>A0A418M4C0</accession>
<dbReference type="EMBL" id="QXED01000006">
    <property type="protein sequence ID" value="RIV20559.1"/>
    <property type="molecule type" value="Genomic_DNA"/>
</dbReference>
<dbReference type="AlphaFoldDB" id="A0A418M4C0"/>
<evidence type="ECO:0000313" key="2">
    <source>
        <dbReference type="Proteomes" id="UP000283523"/>
    </source>
</evidence>
<sequence>MQIEFETMSELLEEGYHRMVYEHFGVDEEFGRRIPKIADGLTRYVESLLTALIQSGDESKMHECYLLKEAFRLIDEHVKPQTINQLAYCTFVTSTILSTLAPMLHDRAAMIREERFQRLQNHPIYGSNTATA</sequence>